<accession>A0A2P7ZQA6</accession>
<protein>
    <submittedName>
        <fullName evidence="1">L-threo-3-deoxy-hexylosonate aldolase</fullName>
    </submittedName>
</protein>
<dbReference type="AlphaFoldDB" id="A0A2P7ZQA6"/>
<dbReference type="CDD" id="cd00408">
    <property type="entry name" value="DHDPS-like"/>
    <property type="match status" value="1"/>
</dbReference>
<dbReference type="InterPro" id="IPR002220">
    <property type="entry name" value="DapA-like"/>
</dbReference>
<organism evidence="1 2">
    <name type="scientific">Elsinoe australis</name>
    <dbReference type="NCBI Taxonomy" id="40998"/>
    <lineage>
        <taxon>Eukaryota</taxon>
        <taxon>Fungi</taxon>
        <taxon>Dikarya</taxon>
        <taxon>Ascomycota</taxon>
        <taxon>Pezizomycotina</taxon>
        <taxon>Dothideomycetes</taxon>
        <taxon>Dothideomycetidae</taxon>
        <taxon>Myriangiales</taxon>
        <taxon>Elsinoaceae</taxon>
        <taxon>Elsinoe</taxon>
    </lineage>
</organism>
<name>A0A2P7ZQA6_9PEZI</name>
<dbReference type="PANTHER" id="PTHR12128:SF47">
    <property type="entry name" value="DIHYDRODIPICOLINATE SYNTHASE-RELATED"/>
    <property type="match status" value="1"/>
</dbReference>
<comment type="caution">
    <text evidence="1">The sequence shown here is derived from an EMBL/GenBank/DDBJ whole genome shotgun (WGS) entry which is preliminary data.</text>
</comment>
<proteinExistence type="predicted"/>
<dbReference type="GO" id="GO:0008840">
    <property type="term" value="F:4-hydroxy-tetrahydrodipicolinate synthase activity"/>
    <property type="evidence" value="ECO:0007669"/>
    <property type="project" value="TreeGrafter"/>
</dbReference>
<dbReference type="Pfam" id="PF00701">
    <property type="entry name" value="DHDPS"/>
    <property type="match status" value="1"/>
</dbReference>
<dbReference type="PANTHER" id="PTHR12128">
    <property type="entry name" value="DIHYDRODIPICOLINATE SYNTHASE"/>
    <property type="match status" value="1"/>
</dbReference>
<keyword evidence="2" id="KW-1185">Reference proteome</keyword>
<dbReference type="SMART" id="SM01130">
    <property type="entry name" value="DHDPS"/>
    <property type="match status" value="1"/>
</dbReference>
<sequence length="330" mass="34492">MPRAPPPGIYAPAITLFNEDDTLDLASQSLYYKHLSQTGLAGLVILGTNAETFLLTQSERASLLQTARRAVGPSYPIIAGVSGHSTAQVLEFIADAHSAGADYALLLPPAYFRAATTNAVIEAFFLEVAQKSPLPIVLYNFPGVCNGVDLDSGIIASLAQKSENIVGVKLTCGSVGKVTRLAALFEPERFAVFGGQSDFLVGCLASGGAGCIAAFANVAPRSVVEVYGLWKEGKADEALKVHRTAGLAEASVKGGIATVKYGASLHTMVEAGIGKDAKEGREKFLEVRTRARKPYGGVVGAAAMSIKEGLRGVLEHEKELAAKGKTNGSK</sequence>
<gene>
    <name evidence="1" type="ORF">B9Z65_336</name>
</gene>
<dbReference type="Gene3D" id="3.20.20.70">
    <property type="entry name" value="Aldolase class I"/>
    <property type="match status" value="1"/>
</dbReference>
<dbReference type="OrthoDB" id="191315at2759"/>
<reference evidence="1 2" key="1">
    <citation type="submission" date="2017-05" db="EMBL/GenBank/DDBJ databases">
        <title>Draft genome sequence of Elsinoe australis.</title>
        <authorList>
            <person name="Cheng Q."/>
        </authorList>
    </citation>
    <scope>NUCLEOTIDE SEQUENCE [LARGE SCALE GENOMIC DNA]</scope>
    <source>
        <strain evidence="1 2">NL1</strain>
    </source>
</reference>
<dbReference type="PRINTS" id="PR00146">
    <property type="entry name" value="DHPICSNTHASE"/>
</dbReference>
<dbReference type="SUPFAM" id="SSF51569">
    <property type="entry name" value="Aldolase"/>
    <property type="match status" value="1"/>
</dbReference>
<evidence type="ECO:0000313" key="2">
    <source>
        <dbReference type="Proteomes" id="UP000243723"/>
    </source>
</evidence>
<dbReference type="InterPro" id="IPR013785">
    <property type="entry name" value="Aldolase_TIM"/>
</dbReference>
<evidence type="ECO:0000313" key="1">
    <source>
        <dbReference type="EMBL" id="PSK50392.1"/>
    </source>
</evidence>
<dbReference type="Proteomes" id="UP000243723">
    <property type="component" value="Unassembled WGS sequence"/>
</dbReference>
<dbReference type="STRING" id="40998.A0A2P7ZQA6"/>
<dbReference type="EMBL" id="NHZQ01000138">
    <property type="protein sequence ID" value="PSK50392.1"/>
    <property type="molecule type" value="Genomic_DNA"/>
</dbReference>